<dbReference type="Gene3D" id="3.30.2010.10">
    <property type="entry name" value="Metalloproteases ('zincins'), catalytic domain"/>
    <property type="match status" value="1"/>
</dbReference>
<keyword evidence="10" id="KW-1185">Reference proteome</keyword>
<gene>
    <name evidence="9" type="ORF">DdX_18423</name>
</gene>
<keyword evidence="2" id="KW-0645">Protease</keyword>
<keyword evidence="7" id="KW-1133">Transmembrane helix</keyword>
<sequence length="514" mass="59555">MAQESAIPLTQLGDESNQKHFPEMGICIENRRSKGESEDRSVRKNCFIRCFNFVRAKTKLFWLLFLIKTICFMAEIGIYAKQAEFISATNYSAAMTKFNGSLEAFEEEKNEHLSEHQTDMCGLILLDLLILVFIFVEAGPYLWTLIGRLLKSIIGFFRRVLWCLKWENRSDSSETLEEIKHSMFASFLFFVREAFIGIFSLDVDSILSSLVTAAAWSVAVGIGILTMKLPKYVSWFILWMLTIAVVYIMTDIHIYLTELRKSFPENDLKKEIRNFSVQVGFDPENVYITKNTENGITNDIPLYYADMLFHKRIVFRDTAIGYSYDDLERDDDLLKLLEAFEKYSENDTTPNIALQTVMDRIRSLKTNNNRKVLAVFAHEIGHWTHNHVPWKFLVQALNLLLLILLFIALHKEESLYTAFGFKSQPILIGAIIILYMVAAPFNFIANLVVNRFNHLTEFEADRYTVTVGLGPEFCSFWKKLSDRIPFQEHWLFSLYQSTHPPHYERLQALNCSGT</sequence>
<accession>A0AAD4MMD3</accession>
<keyword evidence="7" id="KW-0812">Transmembrane</keyword>
<evidence type="ECO:0000313" key="9">
    <source>
        <dbReference type="EMBL" id="KAI1697593.1"/>
    </source>
</evidence>
<keyword evidence="7" id="KW-0472">Membrane</keyword>
<evidence type="ECO:0000259" key="8">
    <source>
        <dbReference type="Pfam" id="PF01435"/>
    </source>
</evidence>
<evidence type="ECO:0000256" key="5">
    <source>
        <dbReference type="ARBA" id="ARBA00022833"/>
    </source>
</evidence>
<feature type="transmembrane region" description="Helical" evidence="7">
    <location>
        <begin position="60"/>
        <end position="80"/>
    </location>
</feature>
<evidence type="ECO:0000256" key="3">
    <source>
        <dbReference type="ARBA" id="ARBA00022723"/>
    </source>
</evidence>
<keyword evidence="5" id="KW-0862">Zinc</keyword>
<dbReference type="InterPro" id="IPR001915">
    <property type="entry name" value="Peptidase_M48"/>
</dbReference>
<feature type="transmembrane region" description="Helical" evidence="7">
    <location>
        <begin position="426"/>
        <end position="449"/>
    </location>
</feature>
<feature type="domain" description="Peptidase M48" evidence="8">
    <location>
        <begin position="366"/>
        <end position="510"/>
    </location>
</feature>
<evidence type="ECO:0000256" key="6">
    <source>
        <dbReference type="ARBA" id="ARBA00023049"/>
    </source>
</evidence>
<proteinExistence type="predicted"/>
<dbReference type="Proteomes" id="UP001201812">
    <property type="component" value="Unassembled WGS sequence"/>
</dbReference>
<keyword evidence="3" id="KW-0479">Metal-binding</keyword>
<keyword evidence="6" id="KW-0482">Metalloprotease</keyword>
<dbReference type="PANTHER" id="PTHR10120">
    <property type="entry name" value="CAAX PRENYL PROTEASE 1"/>
    <property type="match status" value="1"/>
</dbReference>
<evidence type="ECO:0000256" key="7">
    <source>
        <dbReference type="SAM" id="Phobius"/>
    </source>
</evidence>
<evidence type="ECO:0000256" key="4">
    <source>
        <dbReference type="ARBA" id="ARBA00022801"/>
    </source>
</evidence>
<evidence type="ECO:0000313" key="10">
    <source>
        <dbReference type="Proteomes" id="UP001201812"/>
    </source>
</evidence>
<name>A0AAD4MMD3_9BILA</name>
<feature type="transmembrane region" description="Helical" evidence="7">
    <location>
        <begin position="206"/>
        <end position="225"/>
    </location>
</feature>
<comment type="caution">
    <text evidence="9">The sequence shown here is derived from an EMBL/GenBank/DDBJ whole genome shotgun (WGS) entry which is preliminary data.</text>
</comment>
<dbReference type="AlphaFoldDB" id="A0AAD4MMD3"/>
<dbReference type="GO" id="GO:0046872">
    <property type="term" value="F:metal ion binding"/>
    <property type="evidence" value="ECO:0007669"/>
    <property type="project" value="UniProtKB-KW"/>
</dbReference>
<feature type="transmembrane region" description="Helical" evidence="7">
    <location>
        <begin position="232"/>
        <end position="256"/>
    </location>
</feature>
<dbReference type="Pfam" id="PF01435">
    <property type="entry name" value="Peptidase_M48"/>
    <property type="match status" value="1"/>
</dbReference>
<protein>
    <submittedName>
        <fullName evidence="9">Peptidase family m48 domain-containing protein</fullName>
    </submittedName>
</protein>
<evidence type="ECO:0000256" key="1">
    <source>
        <dbReference type="ARBA" id="ARBA00001947"/>
    </source>
</evidence>
<dbReference type="GO" id="GO:0004222">
    <property type="term" value="F:metalloendopeptidase activity"/>
    <property type="evidence" value="ECO:0007669"/>
    <property type="project" value="InterPro"/>
</dbReference>
<evidence type="ECO:0000256" key="2">
    <source>
        <dbReference type="ARBA" id="ARBA00022670"/>
    </source>
</evidence>
<keyword evidence="4" id="KW-0378">Hydrolase</keyword>
<organism evidence="9 10">
    <name type="scientific">Ditylenchus destructor</name>
    <dbReference type="NCBI Taxonomy" id="166010"/>
    <lineage>
        <taxon>Eukaryota</taxon>
        <taxon>Metazoa</taxon>
        <taxon>Ecdysozoa</taxon>
        <taxon>Nematoda</taxon>
        <taxon>Chromadorea</taxon>
        <taxon>Rhabditida</taxon>
        <taxon>Tylenchina</taxon>
        <taxon>Tylenchomorpha</taxon>
        <taxon>Sphaerularioidea</taxon>
        <taxon>Anguinidae</taxon>
        <taxon>Anguininae</taxon>
        <taxon>Ditylenchus</taxon>
    </lineage>
</organism>
<dbReference type="EMBL" id="JAKKPZ010000261">
    <property type="protein sequence ID" value="KAI1697593.1"/>
    <property type="molecule type" value="Genomic_DNA"/>
</dbReference>
<feature type="transmembrane region" description="Helical" evidence="7">
    <location>
        <begin position="392"/>
        <end position="410"/>
    </location>
</feature>
<comment type="cofactor">
    <cofactor evidence="1">
        <name>Zn(2+)</name>
        <dbReference type="ChEBI" id="CHEBI:29105"/>
    </cofactor>
</comment>
<reference evidence="9" key="1">
    <citation type="submission" date="2022-01" db="EMBL/GenBank/DDBJ databases">
        <title>Genome Sequence Resource for Two Populations of Ditylenchus destructor, the Migratory Endoparasitic Phytonematode.</title>
        <authorList>
            <person name="Zhang H."/>
            <person name="Lin R."/>
            <person name="Xie B."/>
        </authorList>
    </citation>
    <scope>NUCLEOTIDE SEQUENCE</scope>
    <source>
        <strain evidence="9">BazhouSP</strain>
    </source>
</reference>
<dbReference type="GO" id="GO:0006508">
    <property type="term" value="P:proteolysis"/>
    <property type="evidence" value="ECO:0007669"/>
    <property type="project" value="UniProtKB-KW"/>
</dbReference>